<protein>
    <submittedName>
        <fullName evidence="3">DUF1707 domain-containing protein</fullName>
    </submittedName>
</protein>
<proteinExistence type="predicted"/>
<dbReference type="InterPro" id="IPR012551">
    <property type="entry name" value="DUF1707_SHOCT-like"/>
</dbReference>
<gene>
    <name evidence="3" type="ORF">GCM10009737_19180</name>
</gene>
<dbReference type="Pfam" id="PF08044">
    <property type="entry name" value="DUF1707"/>
    <property type="match status" value="1"/>
</dbReference>
<evidence type="ECO:0000313" key="4">
    <source>
        <dbReference type="Proteomes" id="UP001501612"/>
    </source>
</evidence>
<dbReference type="PANTHER" id="PTHR40763">
    <property type="entry name" value="MEMBRANE PROTEIN-RELATED"/>
    <property type="match status" value="1"/>
</dbReference>
<dbReference type="Proteomes" id="UP001501612">
    <property type="component" value="Unassembled WGS sequence"/>
</dbReference>
<comment type="caution">
    <text evidence="3">The sequence shown here is derived from an EMBL/GenBank/DDBJ whole genome shotgun (WGS) entry which is preliminary data.</text>
</comment>
<accession>A0ABP5AQY3</accession>
<name>A0ABP5AQY3_9ACTN</name>
<dbReference type="EMBL" id="BAAAMY010000004">
    <property type="protein sequence ID" value="GAA1917910.1"/>
    <property type="molecule type" value="Genomic_DNA"/>
</dbReference>
<sequence length="223" mass="23244">MSLDQPAGGDPGKLRISDAERHRAADFLRDAAAEGRLDVDELDERLEATYAAKTYDDLLPVLVDLPGTDGSPLVRPRGAEPASRATGAGSPSVPATRHDLSVAVMSGQDRRGVWEVGPGHQAVAVMGGVTLDLRRARFASAEVVITAVALMGGIDVVVGAGQRVSVEGFGLMGGFDEARPQVDADLGPDSPLVRVRGVAIMGGVTVTRKADPGTPRRLRRGGH</sequence>
<dbReference type="RefSeq" id="WP_344006515.1">
    <property type="nucleotide sequence ID" value="NZ_BAAAMY010000004.1"/>
</dbReference>
<feature type="region of interest" description="Disordered" evidence="1">
    <location>
        <begin position="70"/>
        <end position="95"/>
    </location>
</feature>
<organism evidence="3 4">
    <name type="scientific">Nocardioides lentus</name>
    <dbReference type="NCBI Taxonomy" id="338077"/>
    <lineage>
        <taxon>Bacteria</taxon>
        <taxon>Bacillati</taxon>
        <taxon>Actinomycetota</taxon>
        <taxon>Actinomycetes</taxon>
        <taxon>Propionibacteriales</taxon>
        <taxon>Nocardioidaceae</taxon>
        <taxon>Nocardioides</taxon>
    </lineage>
</organism>
<evidence type="ECO:0000259" key="2">
    <source>
        <dbReference type="Pfam" id="PF08044"/>
    </source>
</evidence>
<dbReference type="PANTHER" id="PTHR40763:SF4">
    <property type="entry name" value="DUF1707 DOMAIN-CONTAINING PROTEIN"/>
    <property type="match status" value="1"/>
</dbReference>
<feature type="domain" description="DUF1707" evidence="2">
    <location>
        <begin position="14"/>
        <end position="66"/>
    </location>
</feature>
<evidence type="ECO:0000313" key="3">
    <source>
        <dbReference type="EMBL" id="GAA1917910.1"/>
    </source>
</evidence>
<keyword evidence="4" id="KW-1185">Reference proteome</keyword>
<reference evidence="4" key="1">
    <citation type="journal article" date="2019" name="Int. J. Syst. Evol. Microbiol.">
        <title>The Global Catalogue of Microorganisms (GCM) 10K type strain sequencing project: providing services to taxonomists for standard genome sequencing and annotation.</title>
        <authorList>
            <consortium name="The Broad Institute Genomics Platform"/>
            <consortium name="The Broad Institute Genome Sequencing Center for Infectious Disease"/>
            <person name="Wu L."/>
            <person name="Ma J."/>
        </authorList>
    </citation>
    <scope>NUCLEOTIDE SEQUENCE [LARGE SCALE GENOMIC DNA]</scope>
    <source>
        <strain evidence="4">JCM 14046</strain>
    </source>
</reference>
<evidence type="ECO:0000256" key="1">
    <source>
        <dbReference type="SAM" id="MobiDB-lite"/>
    </source>
</evidence>